<dbReference type="InterPro" id="IPR042242">
    <property type="entry name" value="RecO_C"/>
</dbReference>
<dbReference type="GO" id="GO:0006302">
    <property type="term" value="P:double-strand break repair"/>
    <property type="evidence" value="ECO:0007669"/>
    <property type="project" value="TreeGrafter"/>
</dbReference>
<keyword evidence="5 7" id="KW-0234">DNA repair</keyword>
<organism evidence="9 10">
    <name type="scientific">Longibacter salinarum</name>
    <dbReference type="NCBI Taxonomy" id="1850348"/>
    <lineage>
        <taxon>Bacteria</taxon>
        <taxon>Pseudomonadati</taxon>
        <taxon>Rhodothermota</taxon>
        <taxon>Rhodothermia</taxon>
        <taxon>Rhodothermales</taxon>
        <taxon>Salisaetaceae</taxon>
        <taxon>Longibacter</taxon>
    </lineage>
</organism>
<dbReference type="PANTHER" id="PTHR33991">
    <property type="entry name" value="DNA REPAIR PROTEIN RECO"/>
    <property type="match status" value="1"/>
</dbReference>
<evidence type="ECO:0000313" key="10">
    <source>
        <dbReference type="Proteomes" id="UP000220102"/>
    </source>
</evidence>
<dbReference type="OrthoDB" id="9789152at2"/>
<evidence type="ECO:0000256" key="5">
    <source>
        <dbReference type="ARBA" id="ARBA00023204"/>
    </source>
</evidence>
<dbReference type="InterPro" id="IPR022572">
    <property type="entry name" value="DNA_rep/recomb_RecO_N"/>
</dbReference>
<dbReference type="GO" id="GO:0043590">
    <property type="term" value="C:bacterial nucleoid"/>
    <property type="evidence" value="ECO:0007669"/>
    <property type="project" value="TreeGrafter"/>
</dbReference>
<evidence type="ECO:0000256" key="6">
    <source>
        <dbReference type="ARBA" id="ARBA00033409"/>
    </source>
</evidence>
<proteinExistence type="inferred from homology"/>
<gene>
    <name evidence="7 9" type="primary">recO</name>
    <name evidence="9" type="ORF">CRI94_16100</name>
</gene>
<dbReference type="Pfam" id="PF11967">
    <property type="entry name" value="RecO_N"/>
    <property type="match status" value="1"/>
</dbReference>
<name>A0A2A8CU37_9BACT</name>
<dbReference type="Pfam" id="PF02565">
    <property type="entry name" value="RecO_C"/>
    <property type="match status" value="1"/>
</dbReference>
<evidence type="ECO:0000259" key="8">
    <source>
        <dbReference type="Pfam" id="PF11967"/>
    </source>
</evidence>
<dbReference type="Gene3D" id="1.20.1440.120">
    <property type="entry name" value="Recombination protein O, C-terminal domain"/>
    <property type="match status" value="1"/>
</dbReference>
<dbReference type="Proteomes" id="UP000220102">
    <property type="component" value="Unassembled WGS sequence"/>
</dbReference>
<dbReference type="RefSeq" id="WP_098078427.1">
    <property type="nucleotide sequence ID" value="NZ_PDEQ01000010.1"/>
</dbReference>
<dbReference type="SUPFAM" id="SSF50249">
    <property type="entry name" value="Nucleic acid-binding proteins"/>
    <property type="match status" value="1"/>
</dbReference>
<dbReference type="GO" id="GO:0006310">
    <property type="term" value="P:DNA recombination"/>
    <property type="evidence" value="ECO:0007669"/>
    <property type="project" value="UniProtKB-UniRule"/>
</dbReference>
<keyword evidence="10" id="KW-1185">Reference proteome</keyword>
<feature type="domain" description="DNA replication/recombination mediator RecO N-terminal" evidence="8">
    <location>
        <begin position="7"/>
        <end position="82"/>
    </location>
</feature>
<dbReference type="EMBL" id="PDEQ01000010">
    <property type="protein sequence ID" value="PEN11309.1"/>
    <property type="molecule type" value="Genomic_DNA"/>
</dbReference>
<accession>A0A2A8CU37</accession>
<dbReference type="NCBIfam" id="TIGR00613">
    <property type="entry name" value="reco"/>
    <property type="match status" value="1"/>
</dbReference>
<evidence type="ECO:0000256" key="3">
    <source>
        <dbReference type="ARBA" id="ARBA00022763"/>
    </source>
</evidence>
<dbReference type="SUPFAM" id="SSF57863">
    <property type="entry name" value="ArfGap/RecO-like zinc finger"/>
    <property type="match status" value="1"/>
</dbReference>
<dbReference type="PANTHER" id="PTHR33991:SF1">
    <property type="entry name" value="DNA REPAIR PROTEIN RECO"/>
    <property type="match status" value="1"/>
</dbReference>
<evidence type="ECO:0000313" key="9">
    <source>
        <dbReference type="EMBL" id="PEN11309.1"/>
    </source>
</evidence>
<evidence type="ECO:0000256" key="2">
    <source>
        <dbReference type="ARBA" id="ARBA00021310"/>
    </source>
</evidence>
<dbReference type="HAMAP" id="MF_00201">
    <property type="entry name" value="RecO"/>
    <property type="match status" value="1"/>
</dbReference>
<comment type="similarity">
    <text evidence="1 7">Belongs to the RecO family.</text>
</comment>
<dbReference type="AlphaFoldDB" id="A0A2A8CU37"/>
<sequence length="254" mass="28592">MAKRDIIRSQAIVLRGMDYSETSRIVTLFTRKQGKISVMAKGARRTKSSFGSTLQPMAYTQVVYYYKPTRTLQMLTESSHVTAFHDLNRRLEKITIGLRIVELVDALMEEEDRQPSVFALVLQALDALNRAEERIDNLWPFVQLRIARALGVAPSIDRENVEAVTDAGGILSLANGGVYPRTARPSHARTASRAALRAFAILARADIDVILRMDLDEQTRARVHRLVAEYMEFHFESAYPTRSRDVIAQLKSGG</sequence>
<protein>
    <recommendedName>
        <fullName evidence="2 7">DNA repair protein RecO</fullName>
    </recommendedName>
    <alternativeName>
        <fullName evidence="6 7">Recombination protein O</fullName>
    </alternativeName>
</protein>
<evidence type="ECO:0000256" key="1">
    <source>
        <dbReference type="ARBA" id="ARBA00007452"/>
    </source>
</evidence>
<evidence type="ECO:0000256" key="7">
    <source>
        <dbReference type="HAMAP-Rule" id="MF_00201"/>
    </source>
</evidence>
<reference evidence="9 10" key="1">
    <citation type="submission" date="2017-10" db="EMBL/GenBank/DDBJ databases">
        <title>Draft genome of Longibacter Salinarum.</title>
        <authorList>
            <person name="Goh K.M."/>
            <person name="Shamsir M.S."/>
            <person name="Lim S.W."/>
        </authorList>
    </citation>
    <scope>NUCLEOTIDE SEQUENCE [LARGE SCALE GENOMIC DNA]</scope>
    <source>
        <strain evidence="9 10">KCTC 52045</strain>
    </source>
</reference>
<comment type="caution">
    <text evidence="9">The sequence shown here is derived from an EMBL/GenBank/DDBJ whole genome shotgun (WGS) entry which is preliminary data.</text>
</comment>
<evidence type="ECO:0000256" key="4">
    <source>
        <dbReference type="ARBA" id="ARBA00023172"/>
    </source>
</evidence>
<keyword evidence="4 7" id="KW-0233">DNA recombination</keyword>
<dbReference type="InterPro" id="IPR003717">
    <property type="entry name" value="RecO"/>
</dbReference>
<comment type="function">
    <text evidence="7">Involved in DNA repair and RecF pathway recombination.</text>
</comment>
<keyword evidence="3 7" id="KW-0227">DNA damage</keyword>
<dbReference type="InterPro" id="IPR012340">
    <property type="entry name" value="NA-bd_OB-fold"/>
</dbReference>
<dbReference type="Gene3D" id="2.40.50.140">
    <property type="entry name" value="Nucleic acid-binding proteins"/>
    <property type="match status" value="1"/>
</dbReference>
<dbReference type="InterPro" id="IPR037278">
    <property type="entry name" value="ARFGAP/RecO"/>
</dbReference>